<accession>A0A4U5PHP5</accession>
<feature type="transmembrane region" description="Helical" evidence="1">
    <location>
        <begin position="73"/>
        <end position="91"/>
    </location>
</feature>
<sequence length="154" mass="17472">MNASTLFASLVPFCLNCFYFYFYCTREEVNFMLCNVVEKLGYHCQLPGLWSISIVAADRFFIFTLKIDLPHKLLIGLFILPLFYIGLIVTVEMQATNVAPDIICTIALTSTFWTNNLTLFIWSASVFFATICSCCVLYSVSQMKATYTLSKGKI</sequence>
<evidence type="ECO:0000313" key="3">
    <source>
        <dbReference type="Proteomes" id="UP000298663"/>
    </source>
</evidence>
<organism evidence="2 3">
    <name type="scientific">Steinernema carpocapsae</name>
    <name type="common">Entomopathogenic nematode</name>
    <dbReference type="NCBI Taxonomy" id="34508"/>
    <lineage>
        <taxon>Eukaryota</taxon>
        <taxon>Metazoa</taxon>
        <taxon>Ecdysozoa</taxon>
        <taxon>Nematoda</taxon>
        <taxon>Chromadorea</taxon>
        <taxon>Rhabditida</taxon>
        <taxon>Tylenchina</taxon>
        <taxon>Panagrolaimomorpha</taxon>
        <taxon>Strongyloidoidea</taxon>
        <taxon>Steinernematidae</taxon>
        <taxon>Steinernema</taxon>
    </lineage>
</organism>
<feature type="transmembrane region" description="Helical" evidence="1">
    <location>
        <begin position="119"/>
        <end position="140"/>
    </location>
</feature>
<evidence type="ECO:0000256" key="1">
    <source>
        <dbReference type="SAM" id="Phobius"/>
    </source>
</evidence>
<reference evidence="2 3" key="1">
    <citation type="journal article" date="2015" name="Genome Biol.">
        <title>Comparative genomics of Steinernema reveals deeply conserved gene regulatory networks.</title>
        <authorList>
            <person name="Dillman A.R."/>
            <person name="Macchietto M."/>
            <person name="Porter C.F."/>
            <person name="Rogers A."/>
            <person name="Williams B."/>
            <person name="Antoshechkin I."/>
            <person name="Lee M.M."/>
            <person name="Goodwin Z."/>
            <person name="Lu X."/>
            <person name="Lewis E.E."/>
            <person name="Goodrich-Blair H."/>
            <person name="Stock S.P."/>
            <person name="Adams B.J."/>
            <person name="Sternberg P.W."/>
            <person name="Mortazavi A."/>
        </authorList>
    </citation>
    <scope>NUCLEOTIDE SEQUENCE [LARGE SCALE GENOMIC DNA]</scope>
    <source>
        <strain evidence="2 3">ALL</strain>
    </source>
</reference>
<keyword evidence="1" id="KW-0472">Membrane</keyword>
<comment type="caution">
    <text evidence="2">The sequence shown here is derived from an EMBL/GenBank/DDBJ whole genome shotgun (WGS) entry which is preliminary data.</text>
</comment>
<dbReference type="AlphaFoldDB" id="A0A4U5PHP5"/>
<keyword evidence="1" id="KW-0812">Transmembrane</keyword>
<protein>
    <submittedName>
        <fullName evidence="2">Uncharacterized protein</fullName>
    </submittedName>
</protein>
<feature type="transmembrane region" description="Helical" evidence="1">
    <location>
        <begin position="6"/>
        <end position="24"/>
    </location>
</feature>
<name>A0A4U5PHP5_STECR</name>
<gene>
    <name evidence="2" type="ORF">L596_010220</name>
</gene>
<reference evidence="2 3" key="2">
    <citation type="journal article" date="2019" name="G3 (Bethesda)">
        <title>Hybrid Assembly of the Genome of the Entomopathogenic Nematode Steinernema carpocapsae Identifies the X-Chromosome.</title>
        <authorList>
            <person name="Serra L."/>
            <person name="Macchietto M."/>
            <person name="Macias-Munoz A."/>
            <person name="McGill C.J."/>
            <person name="Rodriguez I.M."/>
            <person name="Rodriguez B."/>
            <person name="Murad R."/>
            <person name="Mortazavi A."/>
        </authorList>
    </citation>
    <scope>NUCLEOTIDE SEQUENCE [LARGE SCALE GENOMIC DNA]</scope>
    <source>
        <strain evidence="2 3">ALL</strain>
    </source>
</reference>
<dbReference type="EMBL" id="AZBU02000002">
    <property type="protein sequence ID" value="TKR96159.1"/>
    <property type="molecule type" value="Genomic_DNA"/>
</dbReference>
<proteinExistence type="predicted"/>
<dbReference type="Proteomes" id="UP000298663">
    <property type="component" value="Unassembled WGS sequence"/>
</dbReference>
<keyword evidence="3" id="KW-1185">Reference proteome</keyword>
<evidence type="ECO:0000313" key="2">
    <source>
        <dbReference type="EMBL" id="TKR96159.1"/>
    </source>
</evidence>
<keyword evidence="1" id="KW-1133">Transmembrane helix</keyword>